<name>A0A6L9LI25_9BACT</name>
<dbReference type="AlphaFoldDB" id="A0A6L9LI25"/>
<reference evidence="2 3" key="1">
    <citation type="submission" date="2020-02" db="EMBL/GenBank/DDBJ databases">
        <title>Draft genome sequence of two Spirosoma agri KCTC 52727 and Spirosoma terrae KCTC 52035.</title>
        <authorList>
            <person name="Rojas J."/>
            <person name="Ambika Manirajan B."/>
            <person name="Suarez C."/>
            <person name="Ratering S."/>
            <person name="Schnell S."/>
        </authorList>
    </citation>
    <scope>NUCLEOTIDE SEQUENCE [LARGE SCALE GENOMIC DNA]</scope>
    <source>
        <strain evidence="2 3">KCTC 52035</strain>
    </source>
</reference>
<evidence type="ECO:0000259" key="1">
    <source>
        <dbReference type="Pfam" id="PF12680"/>
    </source>
</evidence>
<feature type="domain" description="SnoaL-like" evidence="1">
    <location>
        <begin position="7"/>
        <end position="117"/>
    </location>
</feature>
<keyword evidence="3" id="KW-1185">Reference proteome</keyword>
<organism evidence="2 3">
    <name type="scientific">Spirosoma terrae</name>
    <dbReference type="NCBI Taxonomy" id="1968276"/>
    <lineage>
        <taxon>Bacteria</taxon>
        <taxon>Pseudomonadati</taxon>
        <taxon>Bacteroidota</taxon>
        <taxon>Cytophagia</taxon>
        <taxon>Cytophagales</taxon>
        <taxon>Cytophagaceae</taxon>
        <taxon>Spirosoma</taxon>
    </lineage>
</organism>
<sequence length="122" mass="13644">MEEIILGYIDAYNNKDVPAMVALLDEQIIFENVSNTSGVMQLNSRQEFEQLALQSVNYFSERKQIVRFLVQGAEAAAVEIDYVATLAQDLPNGLKAGQQLQLRGVSIFEVKQGKISRISDYS</sequence>
<dbReference type="Pfam" id="PF12680">
    <property type="entry name" value="SnoaL_2"/>
    <property type="match status" value="1"/>
</dbReference>
<comment type="caution">
    <text evidence="2">The sequence shown here is derived from an EMBL/GenBank/DDBJ whole genome shotgun (WGS) entry which is preliminary data.</text>
</comment>
<protein>
    <submittedName>
        <fullName evidence="2">Nuclear transport factor 2 family protein</fullName>
    </submittedName>
</protein>
<dbReference type="Gene3D" id="3.10.450.50">
    <property type="match status" value="1"/>
</dbReference>
<dbReference type="SUPFAM" id="SSF54427">
    <property type="entry name" value="NTF2-like"/>
    <property type="match status" value="1"/>
</dbReference>
<dbReference type="RefSeq" id="WP_163954440.1">
    <property type="nucleotide sequence ID" value="NZ_JAAFZH010000016.1"/>
</dbReference>
<dbReference type="EMBL" id="JAAFZH010000016">
    <property type="protein sequence ID" value="NDU98308.1"/>
    <property type="molecule type" value="Genomic_DNA"/>
</dbReference>
<gene>
    <name evidence="2" type="ORF">GK108_25710</name>
</gene>
<dbReference type="Proteomes" id="UP000474175">
    <property type="component" value="Unassembled WGS sequence"/>
</dbReference>
<evidence type="ECO:0000313" key="2">
    <source>
        <dbReference type="EMBL" id="NDU98308.1"/>
    </source>
</evidence>
<dbReference type="InterPro" id="IPR037401">
    <property type="entry name" value="SnoaL-like"/>
</dbReference>
<evidence type="ECO:0000313" key="3">
    <source>
        <dbReference type="Proteomes" id="UP000474175"/>
    </source>
</evidence>
<accession>A0A6L9LI25</accession>
<dbReference type="InterPro" id="IPR032710">
    <property type="entry name" value="NTF2-like_dom_sf"/>
</dbReference>
<proteinExistence type="predicted"/>